<dbReference type="AlphaFoldDB" id="A0A8H7P3S2"/>
<accession>A0A8H7P3S2</accession>
<feature type="domain" description="Yeast cell wall synthesis Kre9/Knh1-like N-terminal" evidence="4">
    <location>
        <begin position="25"/>
        <end position="115"/>
    </location>
</feature>
<reference evidence="5" key="2">
    <citation type="journal article" name="Front. Microbiol.">
        <title>Degradative Capacity of Two Strains of Rhodonia placenta: From Phenotype to Genotype.</title>
        <authorList>
            <person name="Kolle M."/>
            <person name="Horta M.A.C."/>
            <person name="Nowrousian M."/>
            <person name="Ohm R.A."/>
            <person name="Benz J.P."/>
            <person name="Pilgard A."/>
        </authorList>
    </citation>
    <scope>NUCLEOTIDE SEQUENCE</scope>
    <source>
        <strain evidence="5">FPRL280</strain>
    </source>
</reference>
<protein>
    <recommendedName>
        <fullName evidence="4">Yeast cell wall synthesis Kre9/Knh1-like N-terminal domain-containing protein</fullName>
    </recommendedName>
</protein>
<evidence type="ECO:0000256" key="2">
    <source>
        <dbReference type="SAM" id="MobiDB-lite"/>
    </source>
</evidence>
<proteinExistence type="predicted"/>
<keyword evidence="1 3" id="KW-0732">Signal</keyword>
<organism evidence="5 6">
    <name type="scientific">Rhodonia placenta</name>
    <dbReference type="NCBI Taxonomy" id="104341"/>
    <lineage>
        <taxon>Eukaryota</taxon>
        <taxon>Fungi</taxon>
        <taxon>Dikarya</taxon>
        <taxon>Basidiomycota</taxon>
        <taxon>Agaricomycotina</taxon>
        <taxon>Agaricomycetes</taxon>
        <taxon>Polyporales</taxon>
        <taxon>Adustoporiaceae</taxon>
        <taxon>Rhodonia</taxon>
    </lineage>
</organism>
<evidence type="ECO:0000256" key="1">
    <source>
        <dbReference type="ARBA" id="ARBA00022729"/>
    </source>
</evidence>
<reference evidence="5" key="1">
    <citation type="submission" date="2020-11" db="EMBL/GenBank/DDBJ databases">
        <authorList>
            <person name="Koelle M."/>
            <person name="Horta M.A.C."/>
            <person name="Nowrousian M."/>
            <person name="Ohm R.A."/>
            <person name="Benz P."/>
            <person name="Pilgard A."/>
        </authorList>
    </citation>
    <scope>NUCLEOTIDE SEQUENCE</scope>
    <source>
        <strain evidence="5">FPRL280</strain>
    </source>
</reference>
<name>A0A8H7P3S2_9APHY</name>
<feature type="signal peptide" evidence="3">
    <location>
        <begin position="1"/>
        <end position="18"/>
    </location>
</feature>
<gene>
    <name evidence="5" type="ORF">IEO21_04426</name>
</gene>
<dbReference type="Pfam" id="PF10342">
    <property type="entry name" value="Kre9_KNH"/>
    <property type="match status" value="1"/>
</dbReference>
<sequence length="195" mass="19360">MRFSLAALALALLPAALADITITGPSTSEYWVQDTTNNITWTYTAGSPNPINIIVFNQNNATLNGNFSIASYVNVSQEASCRTNVTLVVGDSYGVRFTSPTNISDIYATSGLFSVRAAGTAPAPTSASSSAASASASASGSASGSAASGTSPSTSGSASTKSSAASPRAFGVQNAQAVFGVIAACGVATLSALLL</sequence>
<evidence type="ECO:0000313" key="5">
    <source>
        <dbReference type="EMBL" id="KAF9815636.1"/>
    </source>
</evidence>
<feature type="chain" id="PRO_5034247754" description="Yeast cell wall synthesis Kre9/Knh1-like N-terminal domain-containing protein" evidence="3">
    <location>
        <begin position="19"/>
        <end position="195"/>
    </location>
</feature>
<dbReference type="Proteomes" id="UP000639403">
    <property type="component" value="Unassembled WGS sequence"/>
</dbReference>
<dbReference type="InterPro" id="IPR018466">
    <property type="entry name" value="Kre9/Knh1-like_N"/>
</dbReference>
<evidence type="ECO:0000259" key="4">
    <source>
        <dbReference type="Pfam" id="PF10342"/>
    </source>
</evidence>
<dbReference type="EMBL" id="JADOXO010000066">
    <property type="protein sequence ID" value="KAF9815636.1"/>
    <property type="molecule type" value="Genomic_DNA"/>
</dbReference>
<evidence type="ECO:0000256" key="3">
    <source>
        <dbReference type="SAM" id="SignalP"/>
    </source>
</evidence>
<feature type="region of interest" description="Disordered" evidence="2">
    <location>
        <begin position="142"/>
        <end position="162"/>
    </location>
</feature>
<evidence type="ECO:0000313" key="6">
    <source>
        <dbReference type="Proteomes" id="UP000639403"/>
    </source>
</evidence>
<comment type="caution">
    <text evidence="5">The sequence shown here is derived from an EMBL/GenBank/DDBJ whole genome shotgun (WGS) entry which is preliminary data.</text>
</comment>